<gene>
    <name evidence="4" type="ORF">HR15_01460</name>
</gene>
<dbReference type="InterPro" id="IPR005902">
    <property type="entry name" value="HU_DNA-bd_put"/>
</dbReference>
<dbReference type="InterPro" id="IPR041607">
    <property type="entry name" value="HU-HIG"/>
</dbReference>
<dbReference type="PATRIC" id="fig|111105.18.peg.1839"/>
<feature type="region of interest" description="Disordered" evidence="2">
    <location>
        <begin position="128"/>
        <end position="162"/>
    </location>
</feature>
<proteinExistence type="predicted"/>
<organism evidence="4 5">
    <name type="scientific">Porphyromonas gulae</name>
    <dbReference type="NCBI Taxonomy" id="111105"/>
    <lineage>
        <taxon>Bacteria</taxon>
        <taxon>Pseudomonadati</taxon>
        <taxon>Bacteroidota</taxon>
        <taxon>Bacteroidia</taxon>
        <taxon>Bacteroidales</taxon>
        <taxon>Porphyromonadaceae</taxon>
        <taxon>Porphyromonas</taxon>
    </lineage>
</organism>
<comment type="caution">
    <text evidence="4">The sequence shown here is derived from an EMBL/GenBank/DDBJ whole genome shotgun (WGS) entry which is preliminary data.</text>
</comment>
<evidence type="ECO:0000256" key="1">
    <source>
        <dbReference type="ARBA" id="ARBA00023125"/>
    </source>
</evidence>
<dbReference type="GO" id="GO:0003677">
    <property type="term" value="F:DNA binding"/>
    <property type="evidence" value="ECO:0007669"/>
    <property type="project" value="UniProtKB-KW"/>
</dbReference>
<dbReference type="EMBL" id="JRAK01000017">
    <property type="protein sequence ID" value="KGN94060.1"/>
    <property type="molecule type" value="Genomic_DNA"/>
</dbReference>
<evidence type="ECO:0000313" key="5">
    <source>
        <dbReference type="Proteomes" id="UP000030146"/>
    </source>
</evidence>
<feature type="domain" description="HU" evidence="3">
    <location>
        <begin position="4"/>
        <end position="122"/>
    </location>
</feature>
<reference evidence="4 5" key="1">
    <citation type="submission" date="2014-08" db="EMBL/GenBank/DDBJ databases">
        <title>Porphyromonas gulae strain:COT-052_OH3439 Genome sequencing.</title>
        <authorList>
            <person name="Wallis C."/>
            <person name="Deusch O."/>
            <person name="O'Flynn C."/>
            <person name="Davis I."/>
            <person name="Jospin G."/>
            <person name="Darling A.E."/>
            <person name="Coil D.A."/>
            <person name="Alexiev A."/>
            <person name="Horsfall A."/>
            <person name="Kirkwood N."/>
            <person name="Harris S."/>
            <person name="Eisen J.A."/>
        </authorList>
    </citation>
    <scope>NUCLEOTIDE SEQUENCE [LARGE SCALE GENOMIC DNA]</scope>
    <source>
        <strain evidence="5">COT-052 OH3439</strain>
    </source>
</reference>
<sequence length="162" mass="17239">MATLPYRLQARKMNVGPKAGKVIYSAAPILGQKVSFHELCKEIADDSTVGTADVKAVLDRLSKVIVRNLKKSLAVDCGDLGTFRPSLTSQSVEDPKEFKTSMIAPARVVFTPRMEFKNSLRECGFVLVRPGEDNPEGQEGSGTPTPNGGSNSGEQGSQGGGL</sequence>
<dbReference type="AlphaFoldDB" id="A0A0A2FVG2"/>
<accession>A0A0A2FVG2</accession>
<dbReference type="Pfam" id="PF18291">
    <property type="entry name" value="HU-HIG"/>
    <property type="match status" value="1"/>
</dbReference>
<dbReference type="RefSeq" id="WP_021664184.1">
    <property type="nucleotide sequence ID" value="NZ_JRAK01000017.1"/>
</dbReference>
<dbReference type="NCBIfam" id="TIGR01201">
    <property type="entry name" value="HU_rel"/>
    <property type="match status" value="1"/>
</dbReference>
<evidence type="ECO:0000256" key="2">
    <source>
        <dbReference type="SAM" id="MobiDB-lite"/>
    </source>
</evidence>
<keyword evidence="1" id="KW-0238">DNA-binding</keyword>
<evidence type="ECO:0000313" key="4">
    <source>
        <dbReference type="EMBL" id="KGN94060.1"/>
    </source>
</evidence>
<keyword evidence="5" id="KW-1185">Reference proteome</keyword>
<dbReference type="Proteomes" id="UP000030146">
    <property type="component" value="Unassembled WGS sequence"/>
</dbReference>
<dbReference type="Gene3D" id="4.10.520.10">
    <property type="entry name" value="IHF-like DNA-binding proteins"/>
    <property type="match status" value="1"/>
</dbReference>
<name>A0A0A2FVG2_9PORP</name>
<protein>
    <recommendedName>
        <fullName evidence="3">HU domain-containing protein</fullName>
    </recommendedName>
</protein>
<evidence type="ECO:0000259" key="3">
    <source>
        <dbReference type="Pfam" id="PF18291"/>
    </source>
</evidence>
<dbReference type="SUPFAM" id="SSF47729">
    <property type="entry name" value="IHF-like DNA-binding proteins"/>
    <property type="match status" value="1"/>
</dbReference>
<dbReference type="InterPro" id="IPR010992">
    <property type="entry name" value="IHF-like_DNA-bd_dom_sf"/>
</dbReference>